<accession>A0A6P1YQH7</accession>
<reference evidence="3 4" key="1">
    <citation type="submission" date="2020-02" db="EMBL/GenBank/DDBJ databases">
        <authorList>
            <person name="Li G."/>
        </authorList>
    </citation>
    <scope>NUCLEOTIDE SEQUENCE [LARGE SCALE GENOMIC DNA]</scope>
    <source>
        <strain evidence="3 4">DSM 102029</strain>
    </source>
</reference>
<dbReference type="KEGG" id="apra:G3A50_09870"/>
<dbReference type="AlphaFoldDB" id="A0A6P1YQH7"/>
<evidence type="ECO:0000256" key="2">
    <source>
        <dbReference type="SAM" id="SignalP"/>
    </source>
</evidence>
<gene>
    <name evidence="3" type="ORF">G3A50_09870</name>
</gene>
<feature type="signal peptide" evidence="2">
    <location>
        <begin position="1"/>
        <end position="24"/>
    </location>
</feature>
<feature type="chain" id="PRO_5026842942" evidence="2">
    <location>
        <begin position="25"/>
        <end position="96"/>
    </location>
</feature>
<evidence type="ECO:0000313" key="3">
    <source>
        <dbReference type="EMBL" id="QIB33984.1"/>
    </source>
</evidence>
<proteinExistence type="predicted"/>
<organism evidence="3 4">
    <name type="scientific">Ancylobacter pratisalsi</name>
    <dbReference type="NCBI Taxonomy" id="1745854"/>
    <lineage>
        <taxon>Bacteria</taxon>
        <taxon>Pseudomonadati</taxon>
        <taxon>Pseudomonadota</taxon>
        <taxon>Alphaproteobacteria</taxon>
        <taxon>Hyphomicrobiales</taxon>
        <taxon>Xanthobacteraceae</taxon>
        <taxon>Ancylobacter</taxon>
    </lineage>
</organism>
<evidence type="ECO:0000256" key="1">
    <source>
        <dbReference type="SAM" id="MobiDB-lite"/>
    </source>
</evidence>
<protein>
    <submittedName>
        <fullName evidence="3">Uncharacterized protein</fullName>
    </submittedName>
</protein>
<dbReference type="EMBL" id="CP048630">
    <property type="protein sequence ID" value="QIB33984.1"/>
    <property type="molecule type" value="Genomic_DNA"/>
</dbReference>
<dbReference type="Proteomes" id="UP000464751">
    <property type="component" value="Chromosome"/>
</dbReference>
<keyword evidence="2" id="KW-0732">Signal</keyword>
<dbReference type="RefSeq" id="WP_163075130.1">
    <property type="nucleotide sequence ID" value="NZ_CP048630.1"/>
</dbReference>
<name>A0A6P1YQH7_9HYPH</name>
<feature type="region of interest" description="Disordered" evidence="1">
    <location>
        <begin position="28"/>
        <end position="81"/>
    </location>
</feature>
<keyword evidence="4" id="KW-1185">Reference proteome</keyword>
<sequence length="96" mass="9477">MKKRSVAWLLAGLLVFGTNGGVLAQTANGSADGGGLSPDAKALAQEPTLLLGPSQPAPQTGELEPPPGPPPEGKAADIKLPDCVPGKCGTPAIMAP</sequence>
<evidence type="ECO:0000313" key="4">
    <source>
        <dbReference type="Proteomes" id="UP000464751"/>
    </source>
</evidence>